<proteinExistence type="inferred from homology"/>
<dbReference type="Gene3D" id="1.20.1250.20">
    <property type="entry name" value="MFS general substrate transporter like domains"/>
    <property type="match status" value="1"/>
</dbReference>
<evidence type="ECO:0000313" key="10">
    <source>
        <dbReference type="Proteomes" id="UP000256645"/>
    </source>
</evidence>
<accession>A0A3D8RBV1</accession>
<feature type="transmembrane region" description="Helical" evidence="8">
    <location>
        <begin position="202"/>
        <end position="224"/>
    </location>
</feature>
<dbReference type="AlphaFoldDB" id="A0A3D8RBV1"/>
<feature type="region of interest" description="Disordered" evidence="7">
    <location>
        <begin position="461"/>
        <end position="484"/>
    </location>
</feature>
<evidence type="ECO:0000256" key="4">
    <source>
        <dbReference type="ARBA" id="ARBA00022989"/>
    </source>
</evidence>
<keyword evidence="10" id="KW-1185">Reference proteome</keyword>
<feature type="transmembrane region" description="Helical" evidence="8">
    <location>
        <begin position="399"/>
        <end position="421"/>
    </location>
</feature>
<dbReference type="PANTHER" id="PTHR43791">
    <property type="entry name" value="PERMEASE-RELATED"/>
    <property type="match status" value="1"/>
</dbReference>
<evidence type="ECO:0000256" key="6">
    <source>
        <dbReference type="ARBA" id="ARBA00037968"/>
    </source>
</evidence>
<feature type="transmembrane region" description="Helical" evidence="8">
    <location>
        <begin position="433"/>
        <end position="450"/>
    </location>
</feature>
<keyword evidence="4 8" id="KW-1133">Transmembrane helix</keyword>
<dbReference type="InterPro" id="IPR036259">
    <property type="entry name" value="MFS_trans_sf"/>
</dbReference>
<dbReference type="GO" id="GO:0022857">
    <property type="term" value="F:transmembrane transporter activity"/>
    <property type="evidence" value="ECO:0007669"/>
    <property type="project" value="InterPro"/>
</dbReference>
<evidence type="ECO:0000313" key="9">
    <source>
        <dbReference type="EMBL" id="RDW71495.1"/>
    </source>
</evidence>
<gene>
    <name evidence="9" type="ORF">BP6252_08058</name>
</gene>
<keyword evidence="5 8" id="KW-0472">Membrane</keyword>
<feature type="transmembrane region" description="Helical" evidence="8">
    <location>
        <begin position="168"/>
        <end position="190"/>
    </location>
</feature>
<reference evidence="9 10" key="1">
    <citation type="journal article" date="2018" name="IMA Fungus">
        <title>IMA Genome-F 9: Draft genome sequence of Annulohypoxylon stygium, Aspergillus mulundensis, Berkeleyomyces basicola (syn. Thielaviopsis basicola), Ceratocystis smalleyi, two Cercospora beticola strains, Coleophoma cylindrospora, Fusarium fracticaudum, Phialophora cf. hyalina, and Morchella septimelata.</title>
        <authorList>
            <person name="Wingfield B.D."/>
            <person name="Bills G.F."/>
            <person name="Dong Y."/>
            <person name="Huang W."/>
            <person name="Nel W.J."/>
            <person name="Swalarsk-Parry B.S."/>
            <person name="Vaghefi N."/>
            <person name="Wilken P.M."/>
            <person name="An Z."/>
            <person name="de Beer Z.W."/>
            <person name="De Vos L."/>
            <person name="Chen L."/>
            <person name="Duong T.A."/>
            <person name="Gao Y."/>
            <person name="Hammerbacher A."/>
            <person name="Kikkert J.R."/>
            <person name="Li Y."/>
            <person name="Li H."/>
            <person name="Li K."/>
            <person name="Li Q."/>
            <person name="Liu X."/>
            <person name="Ma X."/>
            <person name="Naidoo K."/>
            <person name="Pethybridge S.J."/>
            <person name="Sun J."/>
            <person name="Steenkamp E.T."/>
            <person name="van der Nest M.A."/>
            <person name="van Wyk S."/>
            <person name="Wingfield M.J."/>
            <person name="Xiong C."/>
            <person name="Yue Q."/>
            <person name="Zhang X."/>
        </authorList>
    </citation>
    <scope>NUCLEOTIDE SEQUENCE [LARGE SCALE GENOMIC DNA]</scope>
    <source>
        <strain evidence="9 10">BP6252</strain>
    </source>
</reference>
<comment type="similarity">
    <text evidence="6">Belongs to the major facilitator superfamily. Allantoate permease family.</text>
</comment>
<feature type="transmembrane region" description="Helical" evidence="8">
    <location>
        <begin position="365"/>
        <end position="387"/>
    </location>
</feature>
<comment type="subcellular location">
    <subcellularLocation>
        <location evidence="1">Membrane</location>
        <topology evidence="1">Multi-pass membrane protein</topology>
    </subcellularLocation>
</comment>
<feature type="transmembrane region" description="Helical" evidence="8">
    <location>
        <begin position="317"/>
        <end position="335"/>
    </location>
</feature>
<protein>
    <recommendedName>
        <fullName evidence="11">MFS general substrate transporter</fullName>
    </recommendedName>
</protein>
<dbReference type="EMBL" id="PDLM01000008">
    <property type="protein sequence ID" value="RDW71495.1"/>
    <property type="molecule type" value="Genomic_DNA"/>
</dbReference>
<dbReference type="OrthoDB" id="3639251at2759"/>
<dbReference type="InterPro" id="IPR011701">
    <property type="entry name" value="MFS"/>
</dbReference>
<comment type="caution">
    <text evidence="9">The sequence shown here is derived from an EMBL/GenBank/DDBJ whole genome shotgun (WGS) entry which is preliminary data.</text>
</comment>
<dbReference type="PANTHER" id="PTHR43791:SF15">
    <property type="entry name" value="TRANSPORTER SEO1-RELATED"/>
    <property type="match status" value="1"/>
</dbReference>
<evidence type="ECO:0008006" key="11">
    <source>
        <dbReference type="Google" id="ProtNLM"/>
    </source>
</evidence>
<feature type="compositionally biased region" description="Basic and acidic residues" evidence="7">
    <location>
        <begin position="461"/>
        <end position="473"/>
    </location>
</feature>
<dbReference type="SUPFAM" id="SSF103473">
    <property type="entry name" value="MFS general substrate transporter"/>
    <property type="match status" value="1"/>
</dbReference>
<dbReference type="FunFam" id="1.20.1250.20:FF:000065">
    <property type="entry name" value="Putative MFS pantothenate transporter"/>
    <property type="match status" value="1"/>
</dbReference>
<evidence type="ECO:0000256" key="8">
    <source>
        <dbReference type="SAM" id="Phobius"/>
    </source>
</evidence>
<dbReference type="Proteomes" id="UP000256645">
    <property type="component" value="Unassembled WGS sequence"/>
</dbReference>
<dbReference type="GO" id="GO:0016020">
    <property type="term" value="C:membrane"/>
    <property type="evidence" value="ECO:0007669"/>
    <property type="project" value="UniProtKB-SubCell"/>
</dbReference>
<evidence type="ECO:0000256" key="3">
    <source>
        <dbReference type="ARBA" id="ARBA00022692"/>
    </source>
</evidence>
<sequence length="484" mass="54491">MSEVNSELVAKPHKSFFSRFRWFDESDTPEERKLIWKLDLLIIPYALAIYWVKYLDAANLNNAYVSGMKEDLNLGGNDLSHLQSALLVGNCIGQVPFGYFFPKVPQHILIPTLDLCWGIFNLLQYRAKGLPELIAYRFLIGLFESPFFLAIHYTLGSWYKGHELGRRGACFYIGLALGTASAGFLQAAAISNLDGVNGLQGWRWNFIITSICTLPLALIGYFIFPGTPDKPSHFFITKADIAVARRRLAAVGHKPPAPWSLKLLKKVFTSWHIYVLVFWDVMFWNGSLNTANGGYLLWIKSLHRYSTPQVNNLGSTMPAVGILITLAVCFGADFFRSPQWAITIAYIINILGLIIIVIWNVPESALWFAFNTTYFANAISSVLYGWSQDILKYSAEERALTIVAMNAISQSTTAWTLILVFPTVESPRFTKGYSFTLACAIMLIVMTWVVKHLHDRQIAQHERMDESDGERSTEVTTAVVATKQ</sequence>
<feature type="transmembrane region" description="Helical" evidence="8">
    <location>
        <begin position="340"/>
        <end position="359"/>
    </location>
</feature>
<evidence type="ECO:0000256" key="7">
    <source>
        <dbReference type="SAM" id="MobiDB-lite"/>
    </source>
</evidence>
<organism evidence="9 10">
    <name type="scientific">Coleophoma cylindrospora</name>
    <dbReference type="NCBI Taxonomy" id="1849047"/>
    <lineage>
        <taxon>Eukaryota</taxon>
        <taxon>Fungi</taxon>
        <taxon>Dikarya</taxon>
        <taxon>Ascomycota</taxon>
        <taxon>Pezizomycotina</taxon>
        <taxon>Leotiomycetes</taxon>
        <taxon>Helotiales</taxon>
        <taxon>Dermateaceae</taxon>
        <taxon>Coleophoma</taxon>
    </lineage>
</organism>
<evidence type="ECO:0000256" key="5">
    <source>
        <dbReference type="ARBA" id="ARBA00023136"/>
    </source>
</evidence>
<evidence type="ECO:0000256" key="2">
    <source>
        <dbReference type="ARBA" id="ARBA00022448"/>
    </source>
</evidence>
<keyword evidence="3 8" id="KW-0812">Transmembrane</keyword>
<evidence type="ECO:0000256" key="1">
    <source>
        <dbReference type="ARBA" id="ARBA00004141"/>
    </source>
</evidence>
<feature type="transmembrane region" description="Helical" evidence="8">
    <location>
        <begin position="271"/>
        <end position="297"/>
    </location>
</feature>
<name>A0A3D8RBV1_9HELO</name>
<feature type="transmembrane region" description="Helical" evidence="8">
    <location>
        <begin position="133"/>
        <end position="156"/>
    </location>
</feature>
<dbReference type="Pfam" id="PF07690">
    <property type="entry name" value="MFS_1"/>
    <property type="match status" value="1"/>
</dbReference>
<keyword evidence="2" id="KW-0813">Transport</keyword>